<evidence type="ECO:0000313" key="1">
    <source>
        <dbReference type="EMBL" id="KAK1136794.1"/>
    </source>
</evidence>
<protein>
    <submittedName>
        <fullName evidence="1">Uncharacterized protein</fullName>
    </submittedName>
</protein>
<reference evidence="1" key="1">
    <citation type="submission" date="2021-10" db="EMBL/GenBank/DDBJ databases">
        <title>Melipona bicolor Genome sequencing and assembly.</title>
        <authorList>
            <person name="Araujo N.S."/>
            <person name="Arias M.C."/>
        </authorList>
    </citation>
    <scope>NUCLEOTIDE SEQUENCE</scope>
    <source>
        <strain evidence="1">USP_2M_L1-L4_2017</strain>
        <tissue evidence="1">Whole body</tissue>
    </source>
</reference>
<gene>
    <name evidence="1" type="ORF">K0M31_001330</name>
</gene>
<feature type="non-terminal residue" evidence="1">
    <location>
        <position position="1"/>
    </location>
</feature>
<dbReference type="Proteomes" id="UP001177670">
    <property type="component" value="Unassembled WGS sequence"/>
</dbReference>
<keyword evidence="2" id="KW-1185">Reference proteome</keyword>
<evidence type="ECO:0000313" key="2">
    <source>
        <dbReference type="Proteomes" id="UP001177670"/>
    </source>
</evidence>
<organism evidence="1 2">
    <name type="scientific">Melipona bicolor</name>
    <dbReference type="NCBI Taxonomy" id="60889"/>
    <lineage>
        <taxon>Eukaryota</taxon>
        <taxon>Metazoa</taxon>
        <taxon>Ecdysozoa</taxon>
        <taxon>Arthropoda</taxon>
        <taxon>Hexapoda</taxon>
        <taxon>Insecta</taxon>
        <taxon>Pterygota</taxon>
        <taxon>Neoptera</taxon>
        <taxon>Endopterygota</taxon>
        <taxon>Hymenoptera</taxon>
        <taxon>Apocrita</taxon>
        <taxon>Aculeata</taxon>
        <taxon>Apoidea</taxon>
        <taxon>Anthophila</taxon>
        <taxon>Apidae</taxon>
        <taxon>Melipona</taxon>
    </lineage>
</organism>
<name>A0AA40GG67_9HYME</name>
<feature type="non-terminal residue" evidence="1">
    <location>
        <position position="94"/>
    </location>
</feature>
<sequence>IHNNPKILEAALNHTRAIPAPKRSFPSFLYKTGDKKSQIYMLQIAKNLPETVSVYQFADNIAIYIKFSFSKRATNSLEKAISENLCDIGLHFIP</sequence>
<proteinExistence type="predicted"/>
<comment type="caution">
    <text evidence="1">The sequence shown here is derived from an EMBL/GenBank/DDBJ whole genome shotgun (WGS) entry which is preliminary data.</text>
</comment>
<dbReference type="EMBL" id="JAHYIQ010000001">
    <property type="protein sequence ID" value="KAK1136794.1"/>
    <property type="molecule type" value="Genomic_DNA"/>
</dbReference>
<dbReference type="AlphaFoldDB" id="A0AA40GG67"/>
<accession>A0AA40GG67</accession>